<feature type="compositionally biased region" description="Low complexity" evidence="1">
    <location>
        <begin position="95"/>
        <end position="104"/>
    </location>
</feature>
<protein>
    <submittedName>
        <fullName evidence="2">Unannotated protein</fullName>
    </submittedName>
</protein>
<reference evidence="2" key="1">
    <citation type="submission" date="2020-05" db="EMBL/GenBank/DDBJ databases">
        <authorList>
            <person name="Chiriac C."/>
            <person name="Salcher M."/>
            <person name="Ghai R."/>
            <person name="Kavagutti S V."/>
        </authorList>
    </citation>
    <scope>NUCLEOTIDE SEQUENCE</scope>
</reference>
<accession>A0A6J6Q8P9</accession>
<feature type="compositionally biased region" description="Basic residues" evidence="1">
    <location>
        <begin position="105"/>
        <end position="122"/>
    </location>
</feature>
<evidence type="ECO:0000313" key="2">
    <source>
        <dbReference type="EMBL" id="CAB4707449.1"/>
    </source>
</evidence>
<sequence length="122" mass="13516">MASDINSVLKKYLSSFGKNEEALTELTRNLRGWIVENGEVVKARIEDQIDEAAVRMGFAKTSELDHLNARIAELESRLENGAKKSSKLSTKKKAAPVVKTQPVKKTVKSSKKTASSRKRVSK</sequence>
<organism evidence="2">
    <name type="scientific">freshwater metagenome</name>
    <dbReference type="NCBI Taxonomy" id="449393"/>
    <lineage>
        <taxon>unclassified sequences</taxon>
        <taxon>metagenomes</taxon>
        <taxon>ecological metagenomes</taxon>
    </lineage>
</organism>
<dbReference type="AlphaFoldDB" id="A0A6J6Q8P9"/>
<evidence type="ECO:0000256" key="1">
    <source>
        <dbReference type="SAM" id="MobiDB-lite"/>
    </source>
</evidence>
<feature type="region of interest" description="Disordered" evidence="1">
    <location>
        <begin position="80"/>
        <end position="122"/>
    </location>
</feature>
<name>A0A6J6Q8P9_9ZZZZ</name>
<feature type="compositionally biased region" description="Basic residues" evidence="1">
    <location>
        <begin position="84"/>
        <end position="94"/>
    </location>
</feature>
<proteinExistence type="predicted"/>
<dbReference type="EMBL" id="CAEZXV010000102">
    <property type="protein sequence ID" value="CAB4707449.1"/>
    <property type="molecule type" value="Genomic_DNA"/>
</dbReference>
<gene>
    <name evidence="2" type="ORF">UFOPK2598_00908</name>
</gene>